<evidence type="ECO:0000256" key="5">
    <source>
        <dbReference type="ARBA" id="ARBA00023157"/>
    </source>
</evidence>
<dbReference type="InterPro" id="IPR014349">
    <property type="entry name" value="Rieske_Fe-S_prot"/>
</dbReference>
<keyword evidence="7" id="KW-1133">Transmembrane helix</keyword>
<reference evidence="9 10" key="1">
    <citation type="submission" date="2021-02" db="EMBL/GenBank/DDBJ databases">
        <title>Sulfurospirillum tamanensis sp. nov.</title>
        <authorList>
            <person name="Frolova A."/>
            <person name="Merkel A."/>
            <person name="Slobodkin A."/>
        </authorList>
    </citation>
    <scope>NUCLEOTIDE SEQUENCE [LARGE SCALE GENOMIC DNA]</scope>
    <source>
        <strain evidence="9 10">T05b</strain>
    </source>
</reference>
<reference evidence="9 10" key="3">
    <citation type="submission" date="2021-02" db="EMBL/GenBank/DDBJ databases">
        <authorList>
            <person name="Merkel A.Y."/>
        </authorList>
    </citation>
    <scope>NUCLEOTIDE SEQUENCE [LARGE SCALE GENOMIC DNA]</scope>
    <source>
        <strain evidence="9 10">T05b</strain>
    </source>
</reference>
<keyword evidence="2" id="KW-0479">Metal-binding</keyword>
<comment type="cofactor">
    <cofactor evidence="6">
        <name>[2Fe-2S] cluster</name>
        <dbReference type="ChEBI" id="CHEBI:190135"/>
    </cofactor>
</comment>
<evidence type="ECO:0000256" key="7">
    <source>
        <dbReference type="SAM" id="Phobius"/>
    </source>
</evidence>
<evidence type="ECO:0000313" key="10">
    <source>
        <dbReference type="Proteomes" id="UP000703590"/>
    </source>
</evidence>
<keyword evidence="10" id="KW-1185">Reference proteome</keyword>
<dbReference type="PRINTS" id="PR00162">
    <property type="entry name" value="RIESKE"/>
</dbReference>
<dbReference type="InterPro" id="IPR036922">
    <property type="entry name" value="Rieske_2Fe-2S_sf"/>
</dbReference>
<organism evidence="9 10">
    <name type="scientific">Sulfurospirillum tamanense</name>
    <dbReference type="NCBI Taxonomy" id="2813362"/>
    <lineage>
        <taxon>Bacteria</taxon>
        <taxon>Pseudomonadati</taxon>
        <taxon>Campylobacterota</taxon>
        <taxon>Epsilonproteobacteria</taxon>
        <taxon>Campylobacterales</taxon>
        <taxon>Sulfurospirillaceae</taxon>
        <taxon>Sulfurospirillum</taxon>
    </lineage>
</organism>
<name>A0ABS2WP16_9BACT</name>
<evidence type="ECO:0000259" key="8">
    <source>
        <dbReference type="PROSITE" id="PS51296"/>
    </source>
</evidence>
<keyword evidence="4" id="KW-0411">Iron-sulfur</keyword>
<keyword evidence="7" id="KW-0812">Transmembrane</keyword>
<keyword evidence="5" id="KW-1015">Disulfide bond</keyword>
<evidence type="ECO:0000256" key="3">
    <source>
        <dbReference type="ARBA" id="ARBA00023004"/>
    </source>
</evidence>
<dbReference type="PANTHER" id="PTHR10134">
    <property type="entry name" value="CYTOCHROME B-C1 COMPLEX SUBUNIT RIESKE, MITOCHONDRIAL"/>
    <property type="match status" value="1"/>
</dbReference>
<feature type="transmembrane region" description="Helical" evidence="7">
    <location>
        <begin position="7"/>
        <end position="28"/>
    </location>
</feature>
<dbReference type="InterPro" id="IPR017941">
    <property type="entry name" value="Rieske_2Fe-2S"/>
</dbReference>
<dbReference type="Gene3D" id="2.102.10.10">
    <property type="entry name" value="Rieske [2Fe-2S] iron-sulphur domain"/>
    <property type="match status" value="1"/>
</dbReference>
<comment type="caution">
    <text evidence="9">The sequence shown here is derived from an EMBL/GenBank/DDBJ whole genome shotgun (WGS) entry which is preliminary data.</text>
</comment>
<evidence type="ECO:0000256" key="4">
    <source>
        <dbReference type="ARBA" id="ARBA00023014"/>
    </source>
</evidence>
<evidence type="ECO:0000313" key="9">
    <source>
        <dbReference type="EMBL" id="MBN2963370.1"/>
    </source>
</evidence>
<dbReference type="RefSeq" id="WP_205457813.1">
    <property type="nucleotide sequence ID" value="NZ_JAFHKK010000002.1"/>
</dbReference>
<accession>A0ABS2WP16</accession>
<dbReference type="InterPro" id="IPR005805">
    <property type="entry name" value="Rieske_Fe-S_prot_C"/>
</dbReference>
<keyword evidence="1" id="KW-0001">2Fe-2S</keyword>
<dbReference type="SUPFAM" id="SSF50022">
    <property type="entry name" value="ISP domain"/>
    <property type="match status" value="1"/>
</dbReference>
<reference evidence="10" key="2">
    <citation type="submission" date="2021-02" db="EMBL/GenBank/DDBJ databases">
        <title>Sulfurospirillum tamanensis sp. nov.</title>
        <authorList>
            <person name="Merkel A.Y."/>
        </authorList>
    </citation>
    <scope>NUCLEOTIDE SEQUENCE [LARGE SCALE GENOMIC DNA]</scope>
    <source>
        <strain evidence="10">T05b</strain>
    </source>
</reference>
<dbReference type="EMBL" id="JAFHKK010000002">
    <property type="protein sequence ID" value="MBN2963370.1"/>
    <property type="molecule type" value="Genomic_DNA"/>
</dbReference>
<sequence>MDPKRRLVNYSLLALAGTGGYFTAGTLFGSLEPPKKALLEAATLIDTTTLSPNTVSFFSWLKKPIFIYKHDASVPFDPKRDVAIGAYHYTIMVGICTHLGCVPKYEEEAKEFVCPCHQGYFDLRGYALRGPVSKPLEIPPFDAQGELLLIGQAGEAYMQLMEANG</sequence>
<dbReference type="PROSITE" id="PS51296">
    <property type="entry name" value="RIESKE"/>
    <property type="match status" value="1"/>
</dbReference>
<protein>
    <submittedName>
        <fullName evidence="9">Rieske 2Fe-2S domain-containing protein</fullName>
    </submittedName>
</protein>
<dbReference type="Proteomes" id="UP000703590">
    <property type="component" value="Unassembled WGS sequence"/>
</dbReference>
<feature type="domain" description="Rieske" evidence="8">
    <location>
        <begin position="89"/>
        <end position="150"/>
    </location>
</feature>
<gene>
    <name evidence="9" type="ORF">JWV37_01125</name>
</gene>
<proteinExistence type="predicted"/>
<evidence type="ECO:0000256" key="1">
    <source>
        <dbReference type="ARBA" id="ARBA00022714"/>
    </source>
</evidence>
<evidence type="ECO:0000256" key="6">
    <source>
        <dbReference type="ARBA" id="ARBA00034078"/>
    </source>
</evidence>
<keyword evidence="7" id="KW-0472">Membrane</keyword>
<evidence type="ECO:0000256" key="2">
    <source>
        <dbReference type="ARBA" id="ARBA00022723"/>
    </source>
</evidence>
<keyword evidence="3" id="KW-0408">Iron</keyword>
<dbReference type="Pfam" id="PF00355">
    <property type="entry name" value="Rieske"/>
    <property type="match status" value="1"/>
</dbReference>